<dbReference type="InterPro" id="IPR051459">
    <property type="entry name" value="Cytochrome_c-type_DH"/>
</dbReference>
<dbReference type="Gene3D" id="1.10.760.10">
    <property type="entry name" value="Cytochrome c-like domain"/>
    <property type="match status" value="1"/>
</dbReference>
<evidence type="ECO:0000313" key="7">
    <source>
        <dbReference type="EMBL" id="UXX78345.1"/>
    </source>
</evidence>
<gene>
    <name evidence="7" type="ORF">N7E81_13360</name>
</gene>
<evidence type="ECO:0000256" key="5">
    <source>
        <dbReference type="SAM" id="SignalP"/>
    </source>
</evidence>
<dbReference type="Proteomes" id="UP001062165">
    <property type="component" value="Chromosome"/>
</dbReference>
<evidence type="ECO:0000256" key="2">
    <source>
        <dbReference type="ARBA" id="ARBA00022723"/>
    </source>
</evidence>
<keyword evidence="3 4" id="KW-0408">Iron</keyword>
<dbReference type="InterPro" id="IPR009056">
    <property type="entry name" value="Cyt_c-like_dom"/>
</dbReference>
<evidence type="ECO:0000313" key="8">
    <source>
        <dbReference type="Proteomes" id="UP001062165"/>
    </source>
</evidence>
<evidence type="ECO:0000256" key="1">
    <source>
        <dbReference type="ARBA" id="ARBA00022617"/>
    </source>
</evidence>
<name>A0ABY6CY96_9BACT</name>
<dbReference type="Pfam" id="PF00034">
    <property type="entry name" value="Cytochrom_C"/>
    <property type="match status" value="1"/>
</dbReference>
<protein>
    <submittedName>
        <fullName evidence="7">Cytochrome c</fullName>
    </submittedName>
</protein>
<proteinExistence type="predicted"/>
<dbReference type="PROSITE" id="PS51007">
    <property type="entry name" value="CYTC"/>
    <property type="match status" value="1"/>
</dbReference>
<dbReference type="RefSeq" id="WP_263050091.1">
    <property type="nucleotide sequence ID" value="NZ_CP106735.1"/>
</dbReference>
<evidence type="ECO:0000259" key="6">
    <source>
        <dbReference type="PROSITE" id="PS51007"/>
    </source>
</evidence>
<dbReference type="EMBL" id="CP106735">
    <property type="protein sequence ID" value="UXX78345.1"/>
    <property type="molecule type" value="Genomic_DNA"/>
</dbReference>
<reference evidence="7" key="1">
    <citation type="submission" date="2022-10" db="EMBL/GenBank/DDBJ databases">
        <title>Comparative genomics and taxonomic characterization of three novel marine species of genus Reichenbachiella exhibiting antioxidant and polysaccharide degradation activities.</title>
        <authorList>
            <person name="Muhammad N."/>
            <person name="Lee Y.-J."/>
            <person name="Ko J."/>
            <person name="Kim S.-G."/>
        </authorList>
    </citation>
    <scope>NUCLEOTIDE SEQUENCE</scope>
    <source>
        <strain evidence="7">Wsw4-B4</strain>
    </source>
</reference>
<feature type="signal peptide" evidence="5">
    <location>
        <begin position="1"/>
        <end position="25"/>
    </location>
</feature>
<feature type="domain" description="Cytochrome c" evidence="6">
    <location>
        <begin position="30"/>
        <end position="118"/>
    </location>
</feature>
<keyword evidence="2 4" id="KW-0479">Metal-binding</keyword>
<evidence type="ECO:0000256" key="4">
    <source>
        <dbReference type="PROSITE-ProRule" id="PRU00433"/>
    </source>
</evidence>
<keyword evidence="5" id="KW-0732">Signal</keyword>
<dbReference type="PANTHER" id="PTHR35008:SF8">
    <property type="entry name" value="ALCOHOL DEHYDROGENASE CYTOCHROME C SUBUNIT"/>
    <property type="match status" value="1"/>
</dbReference>
<evidence type="ECO:0000256" key="3">
    <source>
        <dbReference type="ARBA" id="ARBA00023004"/>
    </source>
</evidence>
<organism evidence="7 8">
    <name type="scientific">Reichenbachiella carrageenanivorans</name>
    <dbReference type="NCBI Taxonomy" id="2979869"/>
    <lineage>
        <taxon>Bacteria</taxon>
        <taxon>Pseudomonadati</taxon>
        <taxon>Bacteroidota</taxon>
        <taxon>Cytophagia</taxon>
        <taxon>Cytophagales</taxon>
        <taxon>Reichenbachiellaceae</taxon>
        <taxon>Reichenbachiella</taxon>
    </lineage>
</organism>
<keyword evidence="1 4" id="KW-0349">Heme</keyword>
<feature type="chain" id="PRO_5046015139" evidence="5">
    <location>
        <begin position="26"/>
        <end position="134"/>
    </location>
</feature>
<sequence length="134" mass="14591">MKMNITKKIIVVTTAVCLFSFYSQGQSLSESIARGQEVYLNECVTCHMDNGEGISGAFPPLANSDYFKNDISKAVKVILNGLEGEVTVNGTTYYGVMDPVDLTDQEVADVLNYIQNNWGGKAKAISVKDVAQLK</sequence>
<dbReference type="SUPFAM" id="SSF46626">
    <property type="entry name" value="Cytochrome c"/>
    <property type="match status" value="1"/>
</dbReference>
<keyword evidence="8" id="KW-1185">Reference proteome</keyword>
<accession>A0ABY6CY96</accession>
<dbReference type="InterPro" id="IPR036909">
    <property type="entry name" value="Cyt_c-like_dom_sf"/>
</dbReference>
<dbReference type="PANTHER" id="PTHR35008">
    <property type="entry name" value="BLL4482 PROTEIN-RELATED"/>
    <property type="match status" value="1"/>
</dbReference>